<dbReference type="Proteomes" id="UP000002407">
    <property type="component" value="Chromosome"/>
</dbReference>
<dbReference type="OrthoDB" id="5355901at2"/>
<keyword evidence="1" id="KW-0472">Membrane</keyword>
<accession>A7I035</accession>
<evidence type="ECO:0000256" key="1">
    <source>
        <dbReference type="SAM" id="Phobius"/>
    </source>
</evidence>
<evidence type="ECO:0008006" key="4">
    <source>
        <dbReference type="Google" id="ProtNLM"/>
    </source>
</evidence>
<dbReference type="KEGG" id="cha:CHAB381_0273"/>
<dbReference type="eggNOG" id="ENOG5032NFF">
    <property type="taxonomic scope" value="Bacteria"/>
</dbReference>
<keyword evidence="1" id="KW-1133">Transmembrane helix</keyword>
<name>A7I035_CAMHC</name>
<feature type="transmembrane region" description="Helical" evidence="1">
    <location>
        <begin position="6"/>
        <end position="25"/>
    </location>
</feature>
<keyword evidence="3" id="KW-1185">Reference proteome</keyword>
<reference evidence="3" key="1">
    <citation type="submission" date="2007-07" db="EMBL/GenBank/DDBJ databases">
        <title>Complete genome sequence of Campylobacter hominis ATCC BAA-381, a commensal isolated from the human gastrointestinal tract.</title>
        <authorList>
            <person name="Fouts D.E."/>
            <person name="Mongodin E.F."/>
            <person name="Puiu D."/>
            <person name="Sebastian Y."/>
            <person name="Miller W.G."/>
            <person name="Mandrell R.E."/>
            <person name="Nelson K.E."/>
        </authorList>
    </citation>
    <scope>NUCLEOTIDE SEQUENCE [LARGE SCALE GENOMIC DNA]</scope>
    <source>
        <strain evidence="3">ATCC BAA-381 / LMG 19568 / NCTC 13146 / CH001A</strain>
    </source>
</reference>
<evidence type="ECO:0000313" key="2">
    <source>
        <dbReference type="EMBL" id="ABS51446.1"/>
    </source>
</evidence>
<evidence type="ECO:0000313" key="3">
    <source>
        <dbReference type="Proteomes" id="UP000002407"/>
    </source>
</evidence>
<keyword evidence="1" id="KW-0812">Transmembrane</keyword>
<dbReference type="HOGENOM" id="CLU_173107_0_0_7"/>
<dbReference type="AlphaFoldDB" id="A7I035"/>
<dbReference type="EMBL" id="CP000776">
    <property type="protein sequence ID" value="ABS51446.1"/>
    <property type="molecule type" value="Genomic_DNA"/>
</dbReference>
<sequence length="102" mass="11890">MINKLFYIVLAALIFDVIIAFYQNFQIRAKNKEIAELSDKILLCNNKFTLCDAYLQKQNAAIKDLKLKKSFEPTDTSKIEKVFIKDKTCEGELKAYKELFNE</sequence>
<organism evidence="2 3">
    <name type="scientific">Campylobacter hominis (strain ATCC BAA-381 / DSM 21671 / CCUG 45161 / LMG 19568 / NCTC 13146 / CH001A)</name>
    <dbReference type="NCBI Taxonomy" id="360107"/>
    <lineage>
        <taxon>Bacteria</taxon>
        <taxon>Pseudomonadati</taxon>
        <taxon>Campylobacterota</taxon>
        <taxon>Epsilonproteobacteria</taxon>
        <taxon>Campylobacterales</taxon>
        <taxon>Campylobacteraceae</taxon>
        <taxon>Campylobacter</taxon>
    </lineage>
</organism>
<dbReference type="RefSeq" id="WP_012108157.1">
    <property type="nucleotide sequence ID" value="NC_009714.1"/>
</dbReference>
<proteinExistence type="predicted"/>
<dbReference type="STRING" id="360107.CHAB381_0273"/>
<gene>
    <name evidence="2" type="ordered locus">CHAB381_0273</name>
</gene>
<protein>
    <recommendedName>
        <fullName evidence="4">Transformation system protein</fullName>
    </recommendedName>
</protein>